<reference evidence="1" key="1">
    <citation type="submission" date="2022-01" db="EMBL/GenBank/DDBJ databases">
        <title>Genome Sequence Resource for Two Populations of Ditylenchus destructor, the Migratory Endoparasitic Phytonematode.</title>
        <authorList>
            <person name="Zhang H."/>
            <person name="Lin R."/>
            <person name="Xie B."/>
        </authorList>
    </citation>
    <scope>NUCLEOTIDE SEQUENCE</scope>
    <source>
        <strain evidence="1">BazhouSP</strain>
    </source>
</reference>
<proteinExistence type="predicted"/>
<keyword evidence="2" id="KW-1185">Reference proteome</keyword>
<evidence type="ECO:0000313" key="1">
    <source>
        <dbReference type="EMBL" id="KAI1721918.1"/>
    </source>
</evidence>
<name>A0AAD4N7W5_9BILA</name>
<gene>
    <name evidence="1" type="ORF">DdX_04205</name>
</gene>
<dbReference type="EMBL" id="JAKKPZ010000004">
    <property type="protein sequence ID" value="KAI1721918.1"/>
    <property type="molecule type" value="Genomic_DNA"/>
</dbReference>
<evidence type="ECO:0000313" key="2">
    <source>
        <dbReference type="Proteomes" id="UP001201812"/>
    </source>
</evidence>
<dbReference type="AlphaFoldDB" id="A0AAD4N7W5"/>
<dbReference type="Proteomes" id="UP001201812">
    <property type="component" value="Unassembled WGS sequence"/>
</dbReference>
<accession>A0AAD4N7W5</accession>
<protein>
    <submittedName>
        <fullName evidence="1">Uncharacterized protein</fullName>
    </submittedName>
</protein>
<organism evidence="1 2">
    <name type="scientific">Ditylenchus destructor</name>
    <dbReference type="NCBI Taxonomy" id="166010"/>
    <lineage>
        <taxon>Eukaryota</taxon>
        <taxon>Metazoa</taxon>
        <taxon>Ecdysozoa</taxon>
        <taxon>Nematoda</taxon>
        <taxon>Chromadorea</taxon>
        <taxon>Rhabditida</taxon>
        <taxon>Tylenchina</taxon>
        <taxon>Tylenchomorpha</taxon>
        <taxon>Sphaerularioidea</taxon>
        <taxon>Anguinidae</taxon>
        <taxon>Anguininae</taxon>
        <taxon>Ditylenchus</taxon>
    </lineage>
</organism>
<sequence>MGKGRAVLLRIDCTIKGLHSSLPSSLYLKPRKHSFGCVVYFVQWDVSFAVNSPSIRFSGSFEDSSVCAEKRAFLASILWMFVTMLNFKHEL</sequence>
<comment type="caution">
    <text evidence="1">The sequence shown here is derived from an EMBL/GenBank/DDBJ whole genome shotgun (WGS) entry which is preliminary data.</text>
</comment>